<comment type="caution">
    <text evidence="2">The sequence shown here is derived from an EMBL/GenBank/DDBJ whole genome shotgun (WGS) entry which is preliminary data.</text>
</comment>
<dbReference type="Proteomes" id="UP000281094">
    <property type="component" value="Unassembled WGS sequence"/>
</dbReference>
<dbReference type="InterPro" id="IPR032635">
    <property type="entry name" value="Anti_2"/>
</dbReference>
<dbReference type="EMBL" id="RCWN01000001">
    <property type="protein sequence ID" value="RLQ87438.1"/>
    <property type="molecule type" value="Genomic_DNA"/>
</dbReference>
<accession>A0A3L7J9L5</accession>
<feature type="domain" description="Surface antigen" evidence="1">
    <location>
        <begin position="60"/>
        <end position="150"/>
    </location>
</feature>
<name>A0A3L7J9L5_9HYPH</name>
<keyword evidence="3" id="KW-1185">Reference proteome</keyword>
<proteinExistence type="predicted"/>
<reference evidence="2 3" key="1">
    <citation type="submission" date="2018-10" db="EMBL/GenBank/DDBJ databases">
        <title>Notoacmeibacter sp. M2BS9Y-3-1, whole genome shotgun sequence.</title>
        <authorList>
            <person name="Tuo L."/>
        </authorList>
    </citation>
    <scope>NUCLEOTIDE SEQUENCE [LARGE SCALE GENOMIC DNA]</scope>
    <source>
        <strain evidence="2 3">M2BS9Y-3-1</strain>
    </source>
</reference>
<evidence type="ECO:0000313" key="3">
    <source>
        <dbReference type="Proteomes" id="UP000281094"/>
    </source>
</evidence>
<protein>
    <recommendedName>
        <fullName evidence="1">Surface antigen domain-containing protein</fullName>
    </recommendedName>
</protein>
<dbReference type="AlphaFoldDB" id="A0A3L7J9L5"/>
<evidence type="ECO:0000313" key="2">
    <source>
        <dbReference type="EMBL" id="RLQ87438.1"/>
    </source>
</evidence>
<dbReference type="RefSeq" id="WP_121644406.1">
    <property type="nucleotide sequence ID" value="NZ_RCWN01000001.1"/>
</dbReference>
<organism evidence="2 3">
    <name type="scientific">Notoacmeibacter ruber</name>
    <dbReference type="NCBI Taxonomy" id="2670375"/>
    <lineage>
        <taxon>Bacteria</taxon>
        <taxon>Pseudomonadati</taxon>
        <taxon>Pseudomonadota</taxon>
        <taxon>Alphaproteobacteria</taxon>
        <taxon>Hyphomicrobiales</taxon>
        <taxon>Notoacmeibacteraceae</taxon>
        <taxon>Notoacmeibacter</taxon>
    </lineage>
</organism>
<gene>
    <name evidence="2" type="ORF">D8780_03680</name>
</gene>
<dbReference type="PROSITE" id="PS51257">
    <property type="entry name" value="PROKAR_LIPOPROTEIN"/>
    <property type="match status" value="1"/>
</dbReference>
<dbReference type="Pfam" id="PF16998">
    <property type="entry name" value="17kDa_Anti_2"/>
    <property type="match status" value="1"/>
</dbReference>
<evidence type="ECO:0000259" key="1">
    <source>
        <dbReference type="Pfam" id="PF16998"/>
    </source>
</evidence>
<sequence>MKRQSRCVPVTTLAFIAWGLAGCGGGVNLAKIDDDPTLITGSIAPSEAKTKAAPDPFGSAVEDELQSDREAIIGMVTAADLSTHGEEGLAWRNAKTGASGQIDSIREKTEGGVTCRQFTVSRQTYQGVALWTGEACRGALDEWMATRFQRV</sequence>